<dbReference type="RefSeq" id="XP_024584340.1">
    <property type="nucleotide sequence ID" value="XM_024718996.2"/>
</dbReference>
<dbReference type="AlphaFoldDB" id="A0A0N7L7T5"/>
<protein>
    <submittedName>
        <fullName evidence="1">Uncharacterized protein</fullName>
    </submittedName>
</protein>
<keyword evidence="2" id="KW-1185">Reference proteome</keyword>
<reference evidence="2" key="1">
    <citation type="submission" date="2014-09" db="EMBL/GenBank/DDBJ databases">
        <authorList>
            <person name="Sharma Rahul"/>
            <person name="Thines Marco"/>
        </authorList>
    </citation>
    <scope>NUCLEOTIDE SEQUENCE [LARGE SCALE GENOMIC DNA]</scope>
</reference>
<dbReference type="OrthoDB" id="147158at2759"/>
<dbReference type="EMBL" id="CCYD01002887">
    <property type="protein sequence ID" value="CEG47971.1"/>
    <property type="molecule type" value="Genomic_DNA"/>
</dbReference>
<dbReference type="GeneID" id="36410131"/>
<sequence length="122" mass="14339">MVLQPEVLNLCVQMPISCSSHPCDLRMRSDPRQHLSMDLPPDVRELKQHILKSHPTKLLRFSIIRMRYIATPPVLIPKALNHQRAMRTLVSGKTVPLTMNMWENCKTKRNRLDLIHEYVTYR</sequence>
<evidence type="ECO:0000313" key="2">
    <source>
        <dbReference type="Proteomes" id="UP000054928"/>
    </source>
</evidence>
<evidence type="ECO:0000313" key="1">
    <source>
        <dbReference type="EMBL" id="CEG47971.1"/>
    </source>
</evidence>
<accession>A0A0N7L7T5</accession>
<dbReference type="OMA" id="NMWENCK"/>
<name>A0A0N7L7T5_PLAHL</name>
<dbReference type="Proteomes" id="UP000054928">
    <property type="component" value="Unassembled WGS sequence"/>
</dbReference>
<organism evidence="1 2">
    <name type="scientific">Plasmopara halstedii</name>
    <name type="common">Downy mildew of sunflower</name>
    <dbReference type="NCBI Taxonomy" id="4781"/>
    <lineage>
        <taxon>Eukaryota</taxon>
        <taxon>Sar</taxon>
        <taxon>Stramenopiles</taxon>
        <taxon>Oomycota</taxon>
        <taxon>Peronosporomycetes</taxon>
        <taxon>Peronosporales</taxon>
        <taxon>Peronosporaceae</taxon>
        <taxon>Plasmopara</taxon>
    </lineage>
</organism>
<proteinExistence type="predicted"/>